<sequence>MEKHKFCFIGKRRDENKDEEFNKFEIQPVEYFCFDNQFFIDSDENKSELFYLFLVSDFDNVFIDNKKVNLEMFTRDAIKYLDLKFD</sequence>
<reference evidence="1 2" key="1">
    <citation type="submission" date="2019-01" db="EMBL/GenBank/DDBJ databases">
        <authorList>
            <consortium name="Pathogen Informatics"/>
        </authorList>
    </citation>
    <scope>NUCLEOTIDE SEQUENCE [LARGE SCALE GENOMIC DNA]</scope>
    <source>
        <strain evidence="1 2">NCTC10184</strain>
    </source>
</reference>
<accession>A0A449BAP3</accession>
<dbReference type="Proteomes" id="UP000290876">
    <property type="component" value="Chromosome"/>
</dbReference>
<gene>
    <name evidence="1" type="ORF">NCTC10184_00478</name>
</gene>
<dbReference type="KEGG" id="mcob:NCTC10184_00478"/>
<organism evidence="1 2">
    <name type="scientific">Mycoplasmopsis columbinasalis</name>
    <dbReference type="NCBI Taxonomy" id="114880"/>
    <lineage>
        <taxon>Bacteria</taxon>
        <taxon>Bacillati</taxon>
        <taxon>Mycoplasmatota</taxon>
        <taxon>Mycoplasmoidales</taxon>
        <taxon>Metamycoplasmataceae</taxon>
        <taxon>Mycoplasmopsis</taxon>
    </lineage>
</organism>
<dbReference type="AlphaFoldDB" id="A0A449BAP3"/>
<evidence type="ECO:0000313" key="2">
    <source>
        <dbReference type="Proteomes" id="UP000290876"/>
    </source>
</evidence>
<name>A0A449BAP3_9BACT</name>
<proteinExistence type="predicted"/>
<dbReference type="EMBL" id="LR215043">
    <property type="protein sequence ID" value="VEU78240.1"/>
    <property type="molecule type" value="Genomic_DNA"/>
</dbReference>
<protein>
    <submittedName>
        <fullName evidence="1">Uncharacterized protein</fullName>
    </submittedName>
</protein>
<evidence type="ECO:0000313" key="1">
    <source>
        <dbReference type="EMBL" id="VEU78240.1"/>
    </source>
</evidence>
<keyword evidence="2" id="KW-1185">Reference proteome</keyword>